<feature type="compositionally biased region" description="Low complexity" evidence="1">
    <location>
        <begin position="153"/>
        <end position="168"/>
    </location>
</feature>
<feature type="compositionally biased region" description="Low complexity" evidence="1">
    <location>
        <begin position="42"/>
        <end position="67"/>
    </location>
</feature>
<protein>
    <submittedName>
        <fullName evidence="2">Uncharacterized protein</fullName>
    </submittedName>
</protein>
<keyword evidence="3" id="KW-1185">Reference proteome</keyword>
<sequence>MQGAYSAVLSGRTPPFFRLALGILWSCDQSTLSIDLAPSVDAGASASAPSSSPPSSSSSSSSPAPKSGMPPAPPPCCICAMRAIAVRQHVSFSARRPWSFLGIFYAPWRSMPPIPPSPPPMPPIPPIPGMPPMPPMPPIMEGSNPPIPPAPPSASRSSPPSCSSSSTH</sequence>
<dbReference type="RefSeq" id="XP_025366016.1">
    <property type="nucleotide sequence ID" value="XM_025517550.1"/>
</dbReference>
<feature type="compositionally biased region" description="Pro residues" evidence="1">
    <location>
        <begin position="125"/>
        <end position="138"/>
    </location>
</feature>
<dbReference type="GeneID" id="37039420"/>
<name>A0A316VMR5_9BASI</name>
<organism evidence="2 3">
    <name type="scientific">Ceraceosorus guamensis</name>
    <dbReference type="NCBI Taxonomy" id="1522189"/>
    <lineage>
        <taxon>Eukaryota</taxon>
        <taxon>Fungi</taxon>
        <taxon>Dikarya</taxon>
        <taxon>Basidiomycota</taxon>
        <taxon>Ustilaginomycotina</taxon>
        <taxon>Exobasidiomycetes</taxon>
        <taxon>Ceraceosorales</taxon>
        <taxon>Ceraceosoraceae</taxon>
        <taxon>Ceraceosorus</taxon>
    </lineage>
</organism>
<proteinExistence type="predicted"/>
<reference evidence="2 3" key="1">
    <citation type="journal article" date="2018" name="Mol. Biol. Evol.">
        <title>Broad Genomic Sampling Reveals a Smut Pathogenic Ancestry of the Fungal Clade Ustilaginomycotina.</title>
        <authorList>
            <person name="Kijpornyongpan T."/>
            <person name="Mondo S.J."/>
            <person name="Barry K."/>
            <person name="Sandor L."/>
            <person name="Lee J."/>
            <person name="Lipzen A."/>
            <person name="Pangilinan J."/>
            <person name="LaButti K."/>
            <person name="Hainaut M."/>
            <person name="Henrissat B."/>
            <person name="Grigoriev I.V."/>
            <person name="Spatafora J.W."/>
            <person name="Aime M.C."/>
        </authorList>
    </citation>
    <scope>NUCLEOTIDE SEQUENCE [LARGE SCALE GENOMIC DNA]</scope>
    <source>
        <strain evidence="2 3">MCA 4658</strain>
    </source>
</reference>
<accession>A0A316VMR5</accession>
<gene>
    <name evidence="2" type="ORF">IE81DRAFT_69776</name>
</gene>
<dbReference type="AlphaFoldDB" id="A0A316VMR5"/>
<feature type="region of interest" description="Disordered" evidence="1">
    <location>
        <begin position="42"/>
        <end position="71"/>
    </location>
</feature>
<dbReference type="InParanoid" id="A0A316VMR5"/>
<dbReference type="EMBL" id="KZ819526">
    <property type="protein sequence ID" value="PWN38856.1"/>
    <property type="molecule type" value="Genomic_DNA"/>
</dbReference>
<evidence type="ECO:0000313" key="2">
    <source>
        <dbReference type="EMBL" id="PWN38856.1"/>
    </source>
</evidence>
<feature type="region of interest" description="Disordered" evidence="1">
    <location>
        <begin position="125"/>
        <end position="168"/>
    </location>
</feature>
<evidence type="ECO:0000256" key="1">
    <source>
        <dbReference type="SAM" id="MobiDB-lite"/>
    </source>
</evidence>
<dbReference type="Proteomes" id="UP000245783">
    <property type="component" value="Unassembled WGS sequence"/>
</dbReference>
<evidence type="ECO:0000313" key="3">
    <source>
        <dbReference type="Proteomes" id="UP000245783"/>
    </source>
</evidence>